<proteinExistence type="predicted"/>
<reference evidence="1" key="3">
    <citation type="submission" date="2025-09" db="UniProtKB">
        <authorList>
            <consortium name="Ensembl"/>
        </authorList>
    </citation>
    <scope>IDENTIFICATION</scope>
    <source>
        <strain evidence="1">Thoroughbred</strain>
    </source>
</reference>
<dbReference type="AlphaFoldDB" id="A0A9L0SZ91"/>
<organism evidence="1 2">
    <name type="scientific">Equus caballus</name>
    <name type="common">Horse</name>
    <dbReference type="NCBI Taxonomy" id="9796"/>
    <lineage>
        <taxon>Eukaryota</taxon>
        <taxon>Metazoa</taxon>
        <taxon>Chordata</taxon>
        <taxon>Craniata</taxon>
        <taxon>Vertebrata</taxon>
        <taxon>Euteleostomi</taxon>
        <taxon>Mammalia</taxon>
        <taxon>Eutheria</taxon>
        <taxon>Laurasiatheria</taxon>
        <taxon>Perissodactyla</taxon>
        <taxon>Equidae</taxon>
        <taxon>Equus</taxon>
    </lineage>
</organism>
<protein>
    <submittedName>
        <fullName evidence="1">Uncharacterized protein</fullName>
    </submittedName>
</protein>
<evidence type="ECO:0000313" key="1">
    <source>
        <dbReference type="Ensembl" id="ENSECAP00000080264.1"/>
    </source>
</evidence>
<dbReference type="Proteomes" id="UP000002281">
    <property type="component" value="Chromosome 13"/>
</dbReference>
<name>A0A9L0SZ91_HORSE</name>
<reference evidence="1" key="2">
    <citation type="submission" date="2025-08" db="UniProtKB">
        <authorList>
            <consortium name="Ensembl"/>
        </authorList>
    </citation>
    <scope>IDENTIFICATION</scope>
    <source>
        <strain evidence="1">Thoroughbred</strain>
    </source>
</reference>
<dbReference type="GeneTree" id="ENSGT01150000286925"/>
<reference evidence="1 2" key="1">
    <citation type="journal article" date="2009" name="Science">
        <title>Genome sequence, comparative analysis, and population genetics of the domestic horse.</title>
        <authorList>
            <consortium name="Broad Institute Genome Sequencing Platform"/>
            <consortium name="Broad Institute Whole Genome Assembly Team"/>
            <person name="Wade C.M."/>
            <person name="Giulotto E."/>
            <person name="Sigurdsson S."/>
            <person name="Zoli M."/>
            <person name="Gnerre S."/>
            <person name="Imsland F."/>
            <person name="Lear T.L."/>
            <person name="Adelson D.L."/>
            <person name="Bailey E."/>
            <person name="Bellone R.R."/>
            <person name="Bloecker H."/>
            <person name="Distl O."/>
            <person name="Edgar R.C."/>
            <person name="Garber M."/>
            <person name="Leeb T."/>
            <person name="Mauceli E."/>
            <person name="MacLeod J.N."/>
            <person name="Penedo M.C.T."/>
            <person name="Raison J.M."/>
            <person name="Sharpe T."/>
            <person name="Vogel J."/>
            <person name="Andersson L."/>
            <person name="Antczak D.F."/>
            <person name="Biagi T."/>
            <person name="Binns M.M."/>
            <person name="Chowdhary B.P."/>
            <person name="Coleman S.J."/>
            <person name="Della Valle G."/>
            <person name="Fryc S."/>
            <person name="Guerin G."/>
            <person name="Hasegawa T."/>
            <person name="Hill E.W."/>
            <person name="Jurka J."/>
            <person name="Kiialainen A."/>
            <person name="Lindgren G."/>
            <person name="Liu J."/>
            <person name="Magnani E."/>
            <person name="Mickelson J.R."/>
            <person name="Murray J."/>
            <person name="Nergadze S.G."/>
            <person name="Onofrio R."/>
            <person name="Pedroni S."/>
            <person name="Piras M.F."/>
            <person name="Raudsepp T."/>
            <person name="Rocchi M."/>
            <person name="Roeed K.H."/>
            <person name="Ryder O.A."/>
            <person name="Searle S."/>
            <person name="Skow L."/>
            <person name="Swinburne J.E."/>
            <person name="Syvaenen A.C."/>
            <person name="Tozaki T."/>
            <person name="Valberg S.J."/>
            <person name="Vaudin M."/>
            <person name="White J.R."/>
            <person name="Zody M.C."/>
            <person name="Lander E.S."/>
            <person name="Lindblad-Toh K."/>
        </authorList>
    </citation>
    <scope>NUCLEOTIDE SEQUENCE [LARGE SCALE GENOMIC DNA]</scope>
    <source>
        <strain evidence="1 2">Thoroughbred</strain>
    </source>
</reference>
<evidence type="ECO:0000313" key="2">
    <source>
        <dbReference type="Proteomes" id="UP000002281"/>
    </source>
</evidence>
<keyword evidence="2" id="KW-1185">Reference proteome</keyword>
<sequence length="120" mass="13903">MTSVGEDLEKREPSYTAAMAMQIGGDIMENNMEIPPKLRIELPYDPAIPLLGIYLKNMKTLTRKDICTPMFIAALFTITKILEQPKCPLTDEWIKKMWYIYTREYYSAIMKDKIVPFATT</sequence>
<dbReference type="Ensembl" id="ENSECAT00000138149.1">
    <property type="protein sequence ID" value="ENSECAP00000080264.1"/>
    <property type="gene ID" value="ENSECAG00000058567.1"/>
</dbReference>
<accession>A0A9L0SZ91</accession>